<dbReference type="CDD" id="cd04181">
    <property type="entry name" value="NTP_transferase"/>
    <property type="match status" value="1"/>
</dbReference>
<dbReference type="Gene3D" id="3.90.550.10">
    <property type="entry name" value="Spore Coat Polysaccharide Biosynthesis Protein SpsA, Chain A"/>
    <property type="match status" value="1"/>
</dbReference>
<dbReference type="SUPFAM" id="SSF53448">
    <property type="entry name" value="Nucleotide-diphospho-sugar transferases"/>
    <property type="match status" value="1"/>
</dbReference>
<evidence type="ECO:0000313" key="2">
    <source>
        <dbReference type="EMBL" id="OGY24658.1"/>
    </source>
</evidence>
<name>A0A1G1WAC6_9BACT</name>
<organism evidence="2 3">
    <name type="scientific">Candidatus Woykebacteria bacterium GWB1_45_5</name>
    <dbReference type="NCBI Taxonomy" id="1802592"/>
    <lineage>
        <taxon>Bacteria</taxon>
        <taxon>Candidatus Woykeibacteriota</taxon>
    </lineage>
</organism>
<feature type="domain" description="Nucleotidyl transferase" evidence="1">
    <location>
        <begin position="13"/>
        <end position="244"/>
    </location>
</feature>
<dbReference type="PANTHER" id="PTHR22572">
    <property type="entry name" value="SUGAR-1-PHOSPHATE GUANYL TRANSFERASE"/>
    <property type="match status" value="1"/>
</dbReference>
<evidence type="ECO:0000313" key="3">
    <source>
        <dbReference type="Proteomes" id="UP000178493"/>
    </source>
</evidence>
<reference evidence="2 3" key="1">
    <citation type="journal article" date="2016" name="Nat. Commun.">
        <title>Thousands of microbial genomes shed light on interconnected biogeochemical processes in an aquifer system.</title>
        <authorList>
            <person name="Anantharaman K."/>
            <person name="Brown C.T."/>
            <person name="Hug L.A."/>
            <person name="Sharon I."/>
            <person name="Castelle C.J."/>
            <person name="Probst A.J."/>
            <person name="Thomas B.C."/>
            <person name="Singh A."/>
            <person name="Wilkins M.J."/>
            <person name="Karaoz U."/>
            <person name="Brodie E.L."/>
            <person name="Williams K.H."/>
            <person name="Hubbard S.S."/>
            <person name="Banfield J.F."/>
        </authorList>
    </citation>
    <scope>NUCLEOTIDE SEQUENCE [LARGE SCALE GENOMIC DNA]</scope>
</reference>
<dbReference type="InterPro" id="IPR029044">
    <property type="entry name" value="Nucleotide-diphossugar_trans"/>
</dbReference>
<evidence type="ECO:0000259" key="1">
    <source>
        <dbReference type="Pfam" id="PF00483"/>
    </source>
</evidence>
<protein>
    <recommendedName>
        <fullName evidence="1">Nucleotidyl transferase domain-containing protein</fullName>
    </recommendedName>
</protein>
<accession>A0A1G1WAC6</accession>
<dbReference type="EMBL" id="MHCO01000008">
    <property type="protein sequence ID" value="OGY24658.1"/>
    <property type="molecule type" value="Genomic_DNA"/>
</dbReference>
<sequence length="261" mass="29631">MISDISNKYSKYKVMILGAGLGVRLSSITNGNLPKVMVPIEDKRPLLEHTITLLRDQGFRDFIINLHYLPEKITSHFSDGSSLGVNITYSDETDRLLNTAGAIKKVESHLSDTFLLLYGDMVHFLDFRPILKFHEDLNSTLTPILKKSDHPQNVDLAEINPINYQILKWHSRPHQIYELENNLFTNSGLYIVSKKVLDSIPSNKPKSLDAEIIPSLISSGHKLHGYPSPDDILDIGSPDRYEIAKSWYMEQISKKKSSRQS</sequence>
<comment type="caution">
    <text evidence="2">The sequence shown here is derived from an EMBL/GenBank/DDBJ whole genome shotgun (WGS) entry which is preliminary data.</text>
</comment>
<dbReference type="Pfam" id="PF00483">
    <property type="entry name" value="NTP_transferase"/>
    <property type="match status" value="1"/>
</dbReference>
<dbReference type="InterPro" id="IPR005835">
    <property type="entry name" value="NTP_transferase_dom"/>
</dbReference>
<dbReference type="Proteomes" id="UP000178493">
    <property type="component" value="Unassembled WGS sequence"/>
</dbReference>
<dbReference type="AlphaFoldDB" id="A0A1G1WAC6"/>
<gene>
    <name evidence="2" type="ORF">A2126_04320</name>
</gene>
<dbReference type="InterPro" id="IPR050486">
    <property type="entry name" value="Mannose-1P_guanyltransferase"/>
</dbReference>
<proteinExistence type="predicted"/>